<evidence type="ECO:0000313" key="2">
    <source>
        <dbReference type="Proteomes" id="UP001608902"/>
    </source>
</evidence>
<dbReference type="Proteomes" id="UP001608902">
    <property type="component" value="Unassembled WGS sequence"/>
</dbReference>
<evidence type="ECO:0000313" key="1">
    <source>
        <dbReference type="EMBL" id="MFH4984063.1"/>
    </source>
</evidence>
<comment type="caution">
    <text evidence="1">The sequence shown here is derived from an EMBL/GenBank/DDBJ whole genome shotgun (WGS) entry which is preliminary data.</text>
</comment>
<name>A0ABD6EWB2_9BILA</name>
<dbReference type="EMBL" id="JBGFUD010015063">
    <property type="protein sequence ID" value="MFH4984063.1"/>
    <property type="molecule type" value="Genomic_DNA"/>
</dbReference>
<accession>A0ABD6EWB2</accession>
<protein>
    <submittedName>
        <fullName evidence="1">Uncharacterized protein</fullName>
    </submittedName>
</protein>
<sequence>MEVSGNRDSESTFSFLVSDAANESGQPLRMFRQPEDFTTEFLKTYILSYDPPLPDGADSASLKTPEEVNRQILLVRQGYQGHQSLFSVPVVEEIVSIISITEIPQSWVWQLP</sequence>
<reference evidence="1 2" key="1">
    <citation type="submission" date="2024-08" db="EMBL/GenBank/DDBJ databases">
        <title>Gnathostoma spinigerum genome.</title>
        <authorList>
            <person name="Gonzalez-Bertolin B."/>
            <person name="Monzon S."/>
            <person name="Zaballos A."/>
            <person name="Jimenez P."/>
            <person name="Dekumyoy P."/>
            <person name="Varona S."/>
            <person name="Cuesta I."/>
            <person name="Sumanam S."/>
            <person name="Adisakwattana P."/>
            <person name="Gasser R.B."/>
            <person name="Hernandez-Gonzalez A."/>
            <person name="Young N.D."/>
            <person name="Perteguer M.J."/>
        </authorList>
    </citation>
    <scope>NUCLEOTIDE SEQUENCE [LARGE SCALE GENOMIC DNA]</scope>
    <source>
        <strain evidence="1">AL3</strain>
        <tissue evidence="1">Liver</tissue>
    </source>
</reference>
<gene>
    <name evidence="1" type="ORF">AB6A40_010772</name>
</gene>
<dbReference type="AlphaFoldDB" id="A0ABD6EWB2"/>
<proteinExistence type="predicted"/>
<organism evidence="1 2">
    <name type="scientific">Gnathostoma spinigerum</name>
    <dbReference type="NCBI Taxonomy" id="75299"/>
    <lineage>
        <taxon>Eukaryota</taxon>
        <taxon>Metazoa</taxon>
        <taxon>Ecdysozoa</taxon>
        <taxon>Nematoda</taxon>
        <taxon>Chromadorea</taxon>
        <taxon>Rhabditida</taxon>
        <taxon>Spirurina</taxon>
        <taxon>Gnathostomatomorpha</taxon>
        <taxon>Gnathostomatoidea</taxon>
        <taxon>Gnathostomatidae</taxon>
        <taxon>Gnathostoma</taxon>
    </lineage>
</organism>
<keyword evidence="2" id="KW-1185">Reference proteome</keyword>